<accession>A0A8S7N3S0</accession>
<sequence length="195" mass="22762">MPEHDYNILKYYSGLISLECNRIQDLINNLTCEATRILQTQTPSDIVRARCLELIAFSFCRATQDFIPERVFHEKKTTFKFNKTEDLNLFNDIVSHIGKFADDIHKIILSDVVISKDPMVKVEKVILDILLDMGIKPNLQFIIEAKDNIPDYITSFSKVWGWNDKELIKSLRTFISEMLYNKHQITLQDGRHVLK</sequence>
<dbReference type="RefSeq" id="WP_112025082.1">
    <property type="nucleotide sequence ID" value="NZ_CASDMK010000031.1"/>
</dbReference>
<protein>
    <submittedName>
        <fullName evidence="1">Uncharacterized protein</fullName>
    </submittedName>
</protein>
<organism evidence="1 2">
    <name type="scientific">Escherichia coli</name>
    <dbReference type="NCBI Taxonomy" id="562"/>
    <lineage>
        <taxon>Bacteria</taxon>
        <taxon>Pseudomonadati</taxon>
        <taxon>Pseudomonadota</taxon>
        <taxon>Gammaproteobacteria</taxon>
        <taxon>Enterobacterales</taxon>
        <taxon>Enterobacteriaceae</taxon>
        <taxon>Escherichia</taxon>
    </lineage>
</organism>
<name>A0A8S7N3S0_ECOLX</name>
<gene>
    <name evidence="1" type="ORF">F7N46_25320</name>
</gene>
<dbReference type="AlphaFoldDB" id="A0A8S7N3S0"/>
<comment type="caution">
    <text evidence="1">The sequence shown here is derived from an EMBL/GenBank/DDBJ whole genome shotgun (WGS) entry which is preliminary data.</text>
</comment>
<reference evidence="1 2" key="1">
    <citation type="submission" date="2019-09" db="EMBL/GenBank/DDBJ databases">
        <authorList>
            <consortium name="NARMS: The National Antimicrobial Resistance Monitoring System"/>
        </authorList>
    </citation>
    <scope>NUCLEOTIDE SEQUENCE [LARGE SCALE GENOMIC DNA]</scope>
    <source>
        <strain evidence="1 2">FSIS11923834</strain>
    </source>
</reference>
<evidence type="ECO:0000313" key="1">
    <source>
        <dbReference type="EMBL" id="EFE8676363.1"/>
    </source>
</evidence>
<dbReference type="Proteomes" id="UP000533482">
    <property type="component" value="Unassembled WGS sequence"/>
</dbReference>
<evidence type="ECO:0000313" key="2">
    <source>
        <dbReference type="Proteomes" id="UP000533482"/>
    </source>
</evidence>
<dbReference type="EMBL" id="AASOHJ010000065">
    <property type="protein sequence ID" value="EFE8676363.1"/>
    <property type="molecule type" value="Genomic_DNA"/>
</dbReference>
<proteinExistence type="predicted"/>